<organism evidence="3 4">
    <name type="scientific">Nocardia cyriacigeorgica</name>
    <dbReference type="NCBI Taxonomy" id="135487"/>
    <lineage>
        <taxon>Bacteria</taxon>
        <taxon>Bacillati</taxon>
        <taxon>Actinomycetota</taxon>
        <taxon>Actinomycetes</taxon>
        <taxon>Mycobacteriales</taxon>
        <taxon>Nocardiaceae</taxon>
        <taxon>Nocardia</taxon>
    </lineage>
</organism>
<protein>
    <recommendedName>
        <fullName evidence="2">Putative exodeoxyribonuclease 8 PDDEXK-like domain-containing protein</fullName>
    </recommendedName>
</protein>
<dbReference type="Pfam" id="PF12684">
    <property type="entry name" value="DUF3799"/>
    <property type="match status" value="1"/>
</dbReference>
<feature type="domain" description="Putative exodeoxyribonuclease 8 PDDEXK-like" evidence="2">
    <location>
        <begin position="208"/>
        <end position="412"/>
    </location>
</feature>
<proteinExistence type="predicted"/>
<dbReference type="InterPro" id="IPR024432">
    <property type="entry name" value="Put_RecE_PDDEXK-like_dom"/>
</dbReference>
<feature type="compositionally biased region" description="Basic and acidic residues" evidence="1">
    <location>
        <begin position="112"/>
        <end position="123"/>
    </location>
</feature>
<evidence type="ECO:0000259" key="2">
    <source>
        <dbReference type="Pfam" id="PF12684"/>
    </source>
</evidence>
<dbReference type="EMBL" id="VBUT01000011">
    <property type="protein sequence ID" value="TLF74090.1"/>
    <property type="molecule type" value="Genomic_DNA"/>
</dbReference>
<dbReference type="Gene3D" id="3.90.320.10">
    <property type="match status" value="1"/>
</dbReference>
<feature type="compositionally biased region" description="Pro residues" evidence="1">
    <location>
        <begin position="101"/>
        <end position="111"/>
    </location>
</feature>
<sequence length="433" mass="47907">MVPDLAERHRRDSQGYLWVVPGAAGLRPVCGRCPRHQRHLGGLPVGPGRRAPGAAHVADRADRHTSANVYRVRREVRPHREDAAPQMQSLLAGQRVAGTMPRPPGVPPRTPDPCRGRGADRGRAAHAGPHRRRPTGIGQAVNGRRDHVDRAGRIGGAGMSAPTQPGLYRGVPEDIYHGDRNSISSTQARRLLKVTPHRWRYERDHPKPSSEEMDFGTAVHTILFGTGAKPVDSGYQLWNTNAAKERLAEIRADGGIPMRPREFEAAHTAAENLRSHPEAAQLLASGEPELSAWARDPDTGIMLRARADWVHWVGDATAVIGDGKTSHEPGPDEFMWSVDKFGYHRQQAFYQKVFELLGVRTAFLFLVVCTDPPYETYVVELPPTAVELGDRDNERALAIYAKCLATDTWPTHDAGVFRKDLPARAYKREEYAA</sequence>
<dbReference type="AlphaFoldDB" id="A0A5R8NEL4"/>
<reference evidence="3 4" key="1">
    <citation type="submission" date="2019-05" db="EMBL/GenBank/DDBJ databases">
        <title>Genomes sequences of two Nocardia cyriacigeorgica environmental isolates, type strains Nocardia asteroides ATCC 19247 and Nocardia cyriacigeorgica DSM 44484.</title>
        <authorList>
            <person name="Vautrin F."/>
            <person name="Bergeron E."/>
            <person name="Dubost A."/>
            <person name="Abrouk D."/>
            <person name="Rodriguez Nava V."/>
            <person name="Pujic P."/>
        </authorList>
    </citation>
    <scope>NUCLEOTIDE SEQUENCE [LARGE SCALE GENOMIC DNA]</scope>
    <source>
        <strain evidence="3 4">EML 446</strain>
    </source>
</reference>
<dbReference type="Proteomes" id="UP000306378">
    <property type="component" value="Unassembled WGS sequence"/>
</dbReference>
<evidence type="ECO:0000313" key="3">
    <source>
        <dbReference type="EMBL" id="TLF74090.1"/>
    </source>
</evidence>
<accession>A0A5R8NEL4</accession>
<feature type="region of interest" description="Disordered" evidence="1">
    <location>
        <begin position="99"/>
        <end position="140"/>
    </location>
</feature>
<dbReference type="InterPro" id="IPR011604">
    <property type="entry name" value="PDDEXK-like_dom_sf"/>
</dbReference>
<evidence type="ECO:0000256" key="1">
    <source>
        <dbReference type="SAM" id="MobiDB-lite"/>
    </source>
</evidence>
<feature type="region of interest" description="Disordered" evidence="1">
    <location>
        <begin position="41"/>
        <end position="66"/>
    </location>
</feature>
<name>A0A5R8NEL4_9NOCA</name>
<evidence type="ECO:0000313" key="4">
    <source>
        <dbReference type="Proteomes" id="UP000306378"/>
    </source>
</evidence>
<gene>
    <name evidence="3" type="ORF">FEK34_25570</name>
</gene>
<comment type="caution">
    <text evidence="3">The sequence shown here is derived from an EMBL/GenBank/DDBJ whole genome shotgun (WGS) entry which is preliminary data.</text>
</comment>